<dbReference type="GO" id="GO:0008233">
    <property type="term" value="F:peptidase activity"/>
    <property type="evidence" value="ECO:0007669"/>
    <property type="project" value="UniProtKB-KW"/>
</dbReference>
<dbReference type="SUPFAM" id="SSF50630">
    <property type="entry name" value="Acid proteases"/>
    <property type="match status" value="1"/>
</dbReference>
<accession>A0A6D2JVG5</accession>
<dbReference type="GO" id="GO:0008270">
    <property type="term" value="F:zinc ion binding"/>
    <property type="evidence" value="ECO:0007669"/>
    <property type="project" value="UniProtKB-KW"/>
</dbReference>
<dbReference type="Pfam" id="PF00098">
    <property type="entry name" value="zf-CCHC"/>
    <property type="match status" value="1"/>
</dbReference>
<dbReference type="InterPro" id="IPR041588">
    <property type="entry name" value="Integrase_H2C2"/>
</dbReference>
<evidence type="ECO:0000256" key="1">
    <source>
        <dbReference type="ARBA" id="ARBA00012493"/>
    </source>
</evidence>
<proteinExistence type="predicted"/>
<evidence type="ECO:0000259" key="12">
    <source>
        <dbReference type="PROSITE" id="PS50878"/>
    </source>
</evidence>
<dbReference type="Gene3D" id="2.40.70.10">
    <property type="entry name" value="Acid Proteases"/>
    <property type="match status" value="1"/>
</dbReference>
<organism evidence="13 14">
    <name type="scientific">Microthlaspi erraticum</name>
    <dbReference type="NCBI Taxonomy" id="1685480"/>
    <lineage>
        <taxon>Eukaryota</taxon>
        <taxon>Viridiplantae</taxon>
        <taxon>Streptophyta</taxon>
        <taxon>Embryophyta</taxon>
        <taxon>Tracheophyta</taxon>
        <taxon>Spermatophyta</taxon>
        <taxon>Magnoliopsida</taxon>
        <taxon>eudicotyledons</taxon>
        <taxon>Gunneridae</taxon>
        <taxon>Pentapetalae</taxon>
        <taxon>rosids</taxon>
        <taxon>malvids</taxon>
        <taxon>Brassicales</taxon>
        <taxon>Brassicaceae</taxon>
        <taxon>Coluteocarpeae</taxon>
        <taxon>Microthlaspi</taxon>
    </lineage>
</organism>
<protein>
    <recommendedName>
        <fullName evidence="1">RNA-directed DNA polymerase</fullName>
        <ecNumber evidence="1">2.7.7.49</ecNumber>
    </recommendedName>
</protein>
<keyword evidence="9" id="KW-0862">Zinc</keyword>
<dbReference type="Pfam" id="PF03732">
    <property type="entry name" value="Retrotrans_gag"/>
    <property type="match status" value="1"/>
</dbReference>
<keyword evidence="14" id="KW-1185">Reference proteome</keyword>
<dbReference type="Pfam" id="PF00078">
    <property type="entry name" value="RVT_1"/>
    <property type="match status" value="1"/>
</dbReference>
<dbReference type="InterPro" id="IPR036875">
    <property type="entry name" value="Znf_CCHC_sf"/>
</dbReference>
<dbReference type="EMBL" id="CACVBM020001311">
    <property type="protein sequence ID" value="CAA7044956.1"/>
    <property type="molecule type" value="Genomic_DNA"/>
</dbReference>
<dbReference type="SMART" id="SM00343">
    <property type="entry name" value="ZnF_C2HC"/>
    <property type="match status" value="1"/>
</dbReference>
<dbReference type="SUPFAM" id="SSF57756">
    <property type="entry name" value="Retrovirus zinc finger-like domains"/>
    <property type="match status" value="1"/>
</dbReference>
<dbReference type="Gene3D" id="3.10.10.10">
    <property type="entry name" value="HIV Type 1 Reverse Transcriptase, subunit A, domain 1"/>
    <property type="match status" value="2"/>
</dbReference>
<evidence type="ECO:0000256" key="6">
    <source>
        <dbReference type="ARBA" id="ARBA00022759"/>
    </source>
</evidence>
<keyword evidence="3" id="KW-0808">Transferase</keyword>
<dbReference type="FunFam" id="3.30.70.270:FF:000003">
    <property type="entry name" value="Transposon Ty3-G Gag-Pol polyprotein"/>
    <property type="match status" value="1"/>
</dbReference>
<gene>
    <name evidence="13" type="ORF">MERR_LOCUS32191</name>
</gene>
<evidence type="ECO:0000256" key="10">
    <source>
        <dbReference type="SAM" id="MobiDB-lite"/>
    </source>
</evidence>
<keyword evidence="6" id="KW-0255">Endonuclease</keyword>
<evidence type="ECO:0000313" key="13">
    <source>
        <dbReference type="EMBL" id="CAA7044956.1"/>
    </source>
</evidence>
<dbReference type="CDD" id="cd09274">
    <property type="entry name" value="RNase_HI_RT_Ty3"/>
    <property type="match status" value="1"/>
</dbReference>
<dbReference type="Proteomes" id="UP000467841">
    <property type="component" value="Unassembled WGS sequence"/>
</dbReference>
<dbReference type="PROSITE" id="PS50158">
    <property type="entry name" value="ZF_CCHC"/>
    <property type="match status" value="1"/>
</dbReference>
<keyword evidence="9" id="KW-0479">Metal-binding</keyword>
<dbReference type="GO" id="GO:0006508">
    <property type="term" value="P:proteolysis"/>
    <property type="evidence" value="ECO:0007669"/>
    <property type="project" value="UniProtKB-KW"/>
</dbReference>
<evidence type="ECO:0000256" key="5">
    <source>
        <dbReference type="ARBA" id="ARBA00022722"/>
    </source>
</evidence>
<dbReference type="CDD" id="cd00303">
    <property type="entry name" value="retropepsin_like"/>
    <property type="match status" value="1"/>
</dbReference>
<feature type="compositionally biased region" description="Low complexity" evidence="10">
    <location>
        <begin position="200"/>
        <end position="230"/>
    </location>
</feature>
<dbReference type="InterPro" id="IPR005162">
    <property type="entry name" value="Retrotrans_gag_dom"/>
</dbReference>
<dbReference type="GO" id="GO:0003964">
    <property type="term" value="F:RNA-directed DNA polymerase activity"/>
    <property type="evidence" value="ECO:0007669"/>
    <property type="project" value="UniProtKB-KW"/>
</dbReference>
<sequence length="1101" mass="122561">MLLQRCAAGGCGCGCDRYLEFMGHMQRIGTPFFEGRVGPEEADAWRQRVERNFHSIRCPIEYWVELAVHYLSGDAHLWWQAAVGRRAFWTWGDFLVEFNAKYFPRQARDRLQMRFMGIEQGSRSVREYDEEFSRLLVHAGFGMEAEHQLTNRFLEGLRKDIRTLCRSSMHTSRASLVELAASVEADLGGPVGPVAVPSAVASATQPRGQHQQPRQQQQQQRRGGSSFSSGSGRGGLPAQGQKRSREEFSGASQFPRGSCWVWEHGASCFELSQREAVSTRVCYYCKEPGHIKPMCPKLRSMSVASVQPVAAQPVSQIAAVQPLGQIAPAPRGYSSVETGGTSQTGQITGTLLVGGFESHVLFDSGASNCFITPERAEKSGIRSSAGMVKVAGGGFLSTLGRARGVEIEIAGQSMPADLVISPVELYDVILGMDWLSHYRVHLDCYRGRVVFERDAGRLVYQGVRPTSGSIVISAIQAEQLLERGCEAYLATISMSESGAGVVMGDIEVVQDFEDVFQSLKGLPPSRSDPFTIELEPGTAPISKTPYRMAPAELAELKKQIEDLLSKGFIRPSVSPWGAPVLFVKKKDGVSDFVSITEIDLASGYHQIPIDEADVRKTAFRTRYGHFEFVVMPFGLTNAPAAFMRLMNDVFREYLDVFVIIFIDDILVYSRSQEEHATHLRLVLEKLREQKLFAKLSKCSFWQREMGFLGHIVSAEGVSVDPAKIEAIRDWPRPSSATEIRSFLGLAGYYRRFVKGFATMAQPMTKLTGKDVPFVWSAECEESFSQLKEMLTTTPVLALPEPGKPYMVYTDASGIGLGCVLMQEGRVIAYASRQWQGSERNRPTHDLELGAVIFALKIWRSYLLGETVQVFTDHKSLQHIFTQPMMNARQTRWVEFLADYQVSINYHPGKANLVADALSRRRYDSAVERDVESLVGEISTLRLCAISQEPLGLEAVDQADLLSRIRVAQQSDQSLLDATRVTGSEYEVSANGTILVRGRVCVPKDVELRHQILGEAHASKFSIHPGATKMYHDLKRYYHWVGMKRDVADWVAKCNTCALVKAEHQVPGGLLQSLPIPEWKWDRITMDFVVGLPVSRTFDAIG</sequence>
<feature type="region of interest" description="Disordered" evidence="10">
    <location>
        <begin position="200"/>
        <end position="252"/>
    </location>
</feature>
<keyword evidence="2" id="KW-0645">Protease</keyword>
<dbReference type="Gene3D" id="3.30.70.270">
    <property type="match status" value="2"/>
</dbReference>
<dbReference type="FunFam" id="3.30.70.270:FF:000020">
    <property type="entry name" value="Transposon Tf2-6 polyprotein-like Protein"/>
    <property type="match status" value="1"/>
</dbReference>
<dbReference type="InterPro" id="IPR043128">
    <property type="entry name" value="Rev_trsase/Diguanyl_cyclase"/>
</dbReference>
<dbReference type="InterPro" id="IPR050951">
    <property type="entry name" value="Retrovirus_Pol_polyprotein"/>
</dbReference>
<feature type="domain" description="Reverse transcriptase" evidence="12">
    <location>
        <begin position="513"/>
        <end position="712"/>
    </location>
</feature>
<keyword evidence="7" id="KW-0378">Hydrolase</keyword>
<dbReference type="InterPro" id="IPR021109">
    <property type="entry name" value="Peptidase_aspartic_dom_sf"/>
</dbReference>
<evidence type="ECO:0000256" key="9">
    <source>
        <dbReference type="PROSITE-ProRule" id="PRU00047"/>
    </source>
</evidence>
<dbReference type="Pfam" id="PF17917">
    <property type="entry name" value="RT_RNaseH"/>
    <property type="match status" value="1"/>
</dbReference>
<evidence type="ECO:0000256" key="4">
    <source>
        <dbReference type="ARBA" id="ARBA00022695"/>
    </source>
</evidence>
<name>A0A6D2JVG5_9BRAS</name>
<keyword evidence="4" id="KW-0548">Nucleotidyltransferase</keyword>
<dbReference type="InterPro" id="IPR000477">
    <property type="entry name" value="RT_dom"/>
</dbReference>
<keyword evidence="9" id="KW-0863">Zinc-finger</keyword>
<dbReference type="Gene3D" id="1.10.340.70">
    <property type="match status" value="1"/>
</dbReference>
<evidence type="ECO:0000313" key="14">
    <source>
        <dbReference type="Proteomes" id="UP000467841"/>
    </source>
</evidence>
<dbReference type="AlphaFoldDB" id="A0A6D2JVG5"/>
<dbReference type="CDD" id="cd01647">
    <property type="entry name" value="RT_LTR"/>
    <property type="match status" value="1"/>
</dbReference>
<keyword evidence="5" id="KW-0540">Nuclease</keyword>
<keyword evidence="8" id="KW-0695">RNA-directed DNA polymerase</keyword>
<evidence type="ECO:0000256" key="8">
    <source>
        <dbReference type="ARBA" id="ARBA00022918"/>
    </source>
</evidence>
<dbReference type="EC" id="2.7.7.49" evidence="1"/>
<feature type="domain" description="CCHC-type" evidence="11">
    <location>
        <begin position="282"/>
        <end position="297"/>
    </location>
</feature>
<evidence type="ECO:0000256" key="2">
    <source>
        <dbReference type="ARBA" id="ARBA00022670"/>
    </source>
</evidence>
<dbReference type="PROSITE" id="PS50878">
    <property type="entry name" value="RT_POL"/>
    <property type="match status" value="1"/>
</dbReference>
<evidence type="ECO:0000259" key="11">
    <source>
        <dbReference type="PROSITE" id="PS50158"/>
    </source>
</evidence>
<dbReference type="Pfam" id="PF08284">
    <property type="entry name" value="RVP_2"/>
    <property type="match status" value="1"/>
</dbReference>
<dbReference type="Pfam" id="PF17921">
    <property type="entry name" value="Integrase_H2C2"/>
    <property type="match status" value="1"/>
</dbReference>
<dbReference type="FunFam" id="3.10.10.10:FF:000007">
    <property type="entry name" value="Retrovirus-related Pol polyprotein from transposon 17.6-like Protein"/>
    <property type="match status" value="1"/>
</dbReference>
<dbReference type="PANTHER" id="PTHR37984">
    <property type="entry name" value="PROTEIN CBG26694"/>
    <property type="match status" value="1"/>
</dbReference>
<dbReference type="GO" id="GO:0004519">
    <property type="term" value="F:endonuclease activity"/>
    <property type="evidence" value="ECO:0007669"/>
    <property type="project" value="UniProtKB-KW"/>
</dbReference>
<dbReference type="GO" id="GO:0003676">
    <property type="term" value="F:nucleic acid binding"/>
    <property type="evidence" value="ECO:0007669"/>
    <property type="project" value="InterPro"/>
</dbReference>
<evidence type="ECO:0000256" key="3">
    <source>
        <dbReference type="ARBA" id="ARBA00022679"/>
    </source>
</evidence>
<dbReference type="PANTHER" id="PTHR37984:SF5">
    <property type="entry name" value="PROTEIN NYNRIN-LIKE"/>
    <property type="match status" value="1"/>
</dbReference>
<dbReference type="Gene3D" id="4.10.60.10">
    <property type="entry name" value="Zinc finger, CCHC-type"/>
    <property type="match status" value="1"/>
</dbReference>
<reference evidence="13" key="1">
    <citation type="submission" date="2020-01" db="EMBL/GenBank/DDBJ databases">
        <authorList>
            <person name="Mishra B."/>
        </authorList>
    </citation>
    <scope>NUCLEOTIDE SEQUENCE [LARGE SCALE GENOMIC DNA]</scope>
</reference>
<dbReference type="InterPro" id="IPR001878">
    <property type="entry name" value="Znf_CCHC"/>
</dbReference>
<dbReference type="OrthoDB" id="111931at2759"/>
<dbReference type="InterPro" id="IPR043502">
    <property type="entry name" value="DNA/RNA_pol_sf"/>
</dbReference>
<comment type="caution">
    <text evidence="13">The sequence shown here is derived from an EMBL/GenBank/DDBJ whole genome shotgun (WGS) entry which is preliminary data.</text>
</comment>
<dbReference type="SUPFAM" id="SSF56672">
    <property type="entry name" value="DNA/RNA polymerases"/>
    <property type="match status" value="1"/>
</dbReference>
<dbReference type="InterPro" id="IPR041373">
    <property type="entry name" value="RT_RNaseH"/>
</dbReference>
<evidence type="ECO:0000256" key="7">
    <source>
        <dbReference type="ARBA" id="ARBA00022801"/>
    </source>
</evidence>